<dbReference type="EMBL" id="ACYY01000001">
    <property type="protein sequence ID" value="EEW26991.1"/>
    <property type="molecule type" value="Genomic_DNA"/>
</dbReference>
<dbReference type="PANTHER" id="PTHR21666:SF289">
    <property type="entry name" value="L-ALA--D-GLU ENDOPEPTIDASE"/>
    <property type="match status" value="1"/>
</dbReference>
<dbReference type="InterPro" id="IPR016047">
    <property type="entry name" value="M23ase_b-sheet_dom"/>
</dbReference>
<keyword evidence="4" id="KW-1185">Reference proteome</keyword>
<dbReference type="Gene3D" id="2.70.70.10">
    <property type="entry name" value="Glucose Permease (Domain IIA)"/>
    <property type="match status" value="1"/>
</dbReference>
<dbReference type="PANTHER" id="PTHR21666">
    <property type="entry name" value="PEPTIDASE-RELATED"/>
    <property type="match status" value="1"/>
</dbReference>
<evidence type="ECO:0000256" key="1">
    <source>
        <dbReference type="ARBA" id="ARBA00022729"/>
    </source>
</evidence>
<dbReference type="STRING" id="371731.Rsw2DRAFT_0226"/>
<dbReference type="GO" id="GO:0004222">
    <property type="term" value="F:metalloendopeptidase activity"/>
    <property type="evidence" value="ECO:0007669"/>
    <property type="project" value="TreeGrafter"/>
</dbReference>
<reference evidence="3 4" key="1">
    <citation type="submission" date="2009-08" db="EMBL/GenBank/DDBJ databases">
        <title>The draft genome of Rhodobacter sp. SW2.</title>
        <authorList>
            <consortium name="US DOE Joint Genome Institute (JGI-PGF)"/>
            <person name="Lucas S."/>
            <person name="Copeland A."/>
            <person name="Lapidus A."/>
            <person name="Glavina del Rio T."/>
            <person name="Tice H."/>
            <person name="Bruce D."/>
            <person name="Goodwin L."/>
            <person name="Pitluck S."/>
            <person name="Larimer F."/>
            <person name="Land M.L."/>
            <person name="Hauser L."/>
            <person name="Emerson D."/>
        </authorList>
    </citation>
    <scope>NUCLEOTIDE SEQUENCE [LARGE SCALE GENOMIC DNA]</scope>
    <source>
        <strain evidence="3 4">SW2</strain>
    </source>
</reference>
<evidence type="ECO:0000313" key="3">
    <source>
        <dbReference type="EMBL" id="EEW26991.1"/>
    </source>
</evidence>
<dbReference type="InterPro" id="IPR050570">
    <property type="entry name" value="Cell_wall_metabolism_enzyme"/>
</dbReference>
<accession>C8RWP8</accession>
<evidence type="ECO:0000313" key="4">
    <source>
        <dbReference type="Proteomes" id="UP000010121"/>
    </source>
</evidence>
<dbReference type="AlphaFoldDB" id="C8RWP8"/>
<dbReference type="OrthoDB" id="9801834at2"/>
<sequence length="300" mass="31858">MDKAGQIAAGLVGQVDLYDALRRASACLSEAEADGLLPSVIAALPATEARRLGAVDAGLLRAVMRVGAGFAAVPGVEGLVQHLAQVPVAPLFLPEIGQSSRMALRADDRQPGMPAFSDRAFDPWFAAQGVDYGLGAYGEVRSIYASAQFADAASPERRTRHIGIDVLAAVGTPVHAPLAGRVAWVTYNADPLDYGHTLILQHEGSGRAFWTLYGHLGGSLPGLCRVGDMVQPGQVLAHLGDWHENGGWAAHLHFQVMSDMLEQRSGNFFGVGHASLWDVWQQICPDPNLLLRLPAGSFAV</sequence>
<keyword evidence="1" id="KW-0732">Signal</keyword>
<dbReference type="Pfam" id="PF01551">
    <property type="entry name" value="Peptidase_M23"/>
    <property type="match status" value="1"/>
</dbReference>
<dbReference type="CDD" id="cd12797">
    <property type="entry name" value="M23_peptidase"/>
    <property type="match status" value="1"/>
</dbReference>
<protein>
    <submittedName>
        <fullName evidence="3">Peptidase M23</fullName>
    </submittedName>
</protein>
<dbReference type="SUPFAM" id="SSF51261">
    <property type="entry name" value="Duplicated hybrid motif"/>
    <property type="match status" value="1"/>
</dbReference>
<dbReference type="eggNOG" id="COG0739">
    <property type="taxonomic scope" value="Bacteria"/>
</dbReference>
<name>C8RWP8_9RHOB</name>
<proteinExistence type="predicted"/>
<feature type="domain" description="M23ase beta-sheet core" evidence="2">
    <location>
        <begin position="160"/>
        <end position="258"/>
    </location>
</feature>
<gene>
    <name evidence="3" type="ORF">Rsw2DRAFT_0226</name>
</gene>
<evidence type="ECO:0000259" key="2">
    <source>
        <dbReference type="Pfam" id="PF01551"/>
    </source>
</evidence>
<dbReference type="RefSeq" id="WP_008027183.1">
    <property type="nucleotide sequence ID" value="NZ_ACYY01000001.1"/>
</dbReference>
<organism evidence="3 4">
    <name type="scientific">Rhodobacter ferrooxidans</name>
    <dbReference type="NCBI Taxonomy" id="371731"/>
    <lineage>
        <taxon>Bacteria</taxon>
        <taxon>Pseudomonadati</taxon>
        <taxon>Pseudomonadota</taxon>
        <taxon>Alphaproteobacteria</taxon>
        <taxon>Rhodobacterales</taxon>
        <taxon>Rhodobacter group</taxon>
        <taxon>Rhodobacter</taxon>
    </lineage>
</organism>
<dbReference type="Proteomes" id="UP000010121">
    <property type="component" value="Unassembled WGS sequence"/>
</dbReference>
<comment type="caution">
    <text evidence="3">The sequence shown here is derived from an EMBL/GenBank/DDBJ whole genome shotgun (WGS) entry which is preliminary data.</text>
</comment>
<dbReference type="InterPro" id="IPR011055">
    <property type="entry name" value="Dup_hybrid_motif"/>
</dbReference>